<dbReference type="EMBL" id="MHLA01000015">
    <property type="protein sequence ID" value="OGY99379.1"/>
    <property type="molecule type" value="Genomic_DNA"/>
</dbReference>
<keyword evidence="1" id="KW-0472">Membrane</keyword>
<keyword evidence="1" id="KW-1133">Transmembrane helix</keyword>
<dbReference type="Proteomes" id="UP000178880">
    <property type="component" value="Unassembled WGS sequence"/>
</dbReference>
<evidence type="ECO:0000313" key="3">
    <source>
        <dbReference type="Proteomes" id="UP000178880"/>
    </source>
</evidence>
<gene>
    <name evidence="2" type="ORF">A2945_00795</name>
</gene>
<sequence>MYQLGKNSRKGFTLLELLVVIAIIAILSVILILVLDPAETLKKSRDAQRISDLNTVKTAIGIYSTGTSTVYLGGPSSNLLCKTGAGAGSYPAQSATVHSVRYSAQSATITALVDVSASTTQLTIVSSTLTNGEGWAPVNFDGLVGGSPISNLPLDPTNSVTAVPASTDRTYRYTCNASTTKWEADAALESDEFTINDNKRTKDGGNNSNYYEVGTSLQLLGTGTDF</sequence>
<evidence type="ECO:0000256" key="1">
    <source>
        <dbReference type="SAM" id="Phobius"/>
    </source>
</evidence>
<name>A0A1G2CF57_9BACT</name>
<dbReference type="AlphaFoldDB" id="A0A1G2CF57"/>
<dbReference type="NCBIfam" id="TIGR02532">
    <property type="entry name" value="IV_pilin_GFxxxE"/>
    <property type="match status" value="1"/>
</dbReference>
<comment type="caution">
    <text evidence="2">The sequence shown here is derived from an EMBL/GenBank/DDBJ whole genome shotgun (WGS) entry which is preliminary data.</text>
</comment>
<dbReference type="Pfam" id="PF07963">
    <property type="entry name" value="N_methyl"/>
    <property type="match status" value="1"/>
</dbReference>
<organism evidence="2 3">
    <name type="scientific">Candidatus Liptonbacteria bacterium RIFCSPLOWO2_01_FULL_52_25</name>
    <dbReference type="NCBI Taxonomy" id="1798650"/>
    <lineage>
        <taxon>Bacteria</taxon>
        <taxon>Candidatus Liptoniibacteriota</taxon>
    </lineage>
</organism>
<dbReference type="InterPro" id="IPR045584">
    <property type="entry name" value="Pilin-like"/>
</dbReference>
<evidence type="ECO:0000313" key="2">
    <source>
        <dbReference type="EMBL" id="OGY99379.1"/>
    </source>
</evidence>
<dbReference type="InterPro" id="IPR012902">
    <property type="entry name" value="N_methyl_site"/>
</dbReference>
<dbReference type="SUPFAM" id="SSF54523">
    <property type="entry name" value="Pili subunits"/>
    <property type="match status" value="1"/>
</dbReference>
<proteinExistence type="predicted"/>
<dbReference type="Gene3D" id="3.30.700.10">
    <property type="entry name" value="Glycoprotein, Type 4 Pilin"/>
    <property type="match status" value="1"/>
</dbReference>
<feature type="transmembrane region" description="Helical" evidence="1">
    <location>
        <begin position="12"/>
        <end position="35"/>
    </location>
</feature>
<evidence type="ECO:0008006" key="4">
    <source>
        <dbReference type="Google" id="ProtNLM"/>
    </source>
</evidence>
<dbReference type="STRING" id="1798650.A2945_00795"/>
<reference evidence="2 3" key="1">
    <citation type="journal article" date="2016" name="Nat. Commun.">
        <title>Thousands of microbial genomes shed light on interconnected biogeochemical processes in an aquifer system.</title>
        <authorList>
            <person name="Anantharaman K."/>
            <person name="Brown C.T."/>
            <person name="Hug L.A."/>
            <person name="Sharon I."/>
            <person name="Castelle C.J."/>
            <person name="Probst A.J."/>
            <person name="Thomas B.C."/>
            <person name="Singh A."/>
            <person name="Wilkins M.J."/>
            <person name="Karaoz U."/>
            <person name="Brodie E.L."/>
            <person name="Williams K.H."/>
            <person name="Hubbard S.S."/>
            <person name="Banfield J.F."/>
        </authorList>
    </citation>
    <scope>NUCLEOTIDE SEQUENCE [LARGE SCALE GENOMIC DNA]</scope>
</reference>
<dbReference type="PROSITE" id="PS00409">
    <property type="entry name" value="PROKAR_NTER_METHYL"/>
    <property type="match status" value="1"/>
</dbReference>
<protein>
    <recommendedName>
        <fullName evidence="4">Type II secretion system protein GspG C-terminal domain-containing protein</fullName>
    </recommendedName>
</protein>
<accession>A0A1G2CF57</accession>
<keyword evidence="1" id="KW-0812">Transmembrane</keyword>